<dbReference type="CDD" id="cd16936">
    <property type="entry name" value="HATPase_RsbW-like"/>
    <property type="match status" value="1"/>
</dbReference>
<dbReference type="Proteomes" id="UP000516428">
    <property type="component" value="Chromosome"/>
</dbReference>
<proteinExistence type="predicted"/>
<dbReference type="PANTHER" id="PTHR35526">
    <property type="entry name" value="ANTI-SIGMA-F FACTOR RSBW-RELATED"/>
    <property type="match status" value="1"/>
</dbReference>
<sequence length="185" mass="19449">MSGHSGYEMEDCVEALRGALASHGITLPSLRVELPAFAGDYAPPMGLVALGNCNTGTARRLVDALGGGVWWEVELAARGETVRAVRREVGARYGREAELCVAELLNNVVRHVGEGVAVRVRAGGAARRVRVEVLDPAVGSLPVLVAARGEGESGRGLTLVDAVALAWGIEVRGEEKAVWFEVAVV</sequence>
<keyword evidence="1" id="KW-0723">Serine/threonine-protein kinase</keyword>
<dbReference type="GO" id="GO:0005524">
    <property type="term" value="F:ATP binding"/>
    <property type="evidence" value="ECO:0007669"/>
    <property type="project" value="UniProtKB-KW"/>
</dbReference>
<dbReference type="InterPro" id="IPR050267">
    <property type="entry name" value="Anti-sigma-factor_SerPK"/>
</dbReference>
<dbReference type="Gene3D" id="3.30.565.10">
    <property type="entry name" value="Histidine kinase-like ATPase, C-terminal domain"/>
    <property type="match status" value="1"/>
</dbReference>
<reference evidence="3 4" key="1">
    <citation type="submission" date="2020-09" db="EMBL/GenBank/DDBJ databases">
        <title>A novel species.</title>
        <authorList>
            <person name="Gao J."/>
        </authorList>
    </citation>
    <scope>NUCLEOTIDE SEQUENCE [LARGE SCALE GENOMIC DNA]</scope>
    <source>
        <strain evidence="3 4">CRXT-Y-14</strain>
    </source>
</reference>
<keyword evidence="1" id="KW-0418">Kinase</keyword>
<dbReference type="RefSeq" id="WP_188338342.1">
    <property type="nucleotide sequence ID" value="NZ_CP061281.1"/>
</dbReference>
<keyword evidence="1" id="KW-0808">Transferase</keyword>
<dbReference type="KEGG" id="sxn:IAG42_20035"/>
<evidence type="ECO:0000313" key="3">
    <source>
        <dbReference type="EMBL" id="QNS05652.1"/>
    </source>
</evidence>
<dbReference type="SUPFAM" id="SSF55874">
    <property type="entry name" value="ATPase domain of HSP90 chaperone/DNA topoisomerase II/histidine kinase"/>
    <property type="match status" value="1"/>
</dbReference>
<dbReference type="InterPro" id="IPR036890">
    <property type="entry name" value="HATPase_C_sf"/>
</dbReference>
<protein>
    <submittedName>
        <fullName evidence="3">ATP-binding protein</fullName>
    </submittedName>
</protein>
<keyword evidence="3" id="KW-0547">Nucleotide-binding</keyword>
<dbReference type="GO" id="GO:0004674">
    <property type="term" value="F:protein serine/threonine kinase activity"/>
    <property type="evidence" value="ECO:0007669"/>
    <property type="project" value="UniProtKB-KW"/>
</dbReference>
<dbReference type="Pfam" id="PF13581">
    <property type="entry name" value="HATPase_c_2"/>
    <property type="match status" value="1"/>
</dbReference>
<dbReference type="EMBL" id="CP061281">
    <property type="protein sequence ID" value="QNS05652.1"/>
    <property type="molecule type" value="Genomic_DNA"/>
</dbReference>
<evidence type="ECO:0000313" key="4">
    <source>
        <dbReference type="Proteomes" id="UP000516428"/>
    </source>
</evidence>
<gene>
    <name evidence="3" type="ORF">IAG42_20035</name>
</gene>
<keyword evidence="3" id="KW-0067">ATP-binding</keyword>
<keyword evidence="4" id="KW-1185">Reference proteome</keyword>
<evidence type="ECO:0000259" key="2">
    <source>
        <dbReference type="Pfam" id="PF13581"/>
    </source>
</evidence>
<dbReference type="AlphaFoldDB" id="A0A7H1BA97"/>
<feature type="domain" description="Histidine kinase/HSP90-like ATPase" evidence="2">
    <location>
        <begin position="90"/>
        <end position="179"/>
    </location>
</feature>
<dbReference type="PANTHER" id="PTHR35526:SF3">
    <property type="entry name" value="ANTI-SIGMA-F FACTOR RSBW"/>
    <property type="match status" value="1"/>
</dbReference>
<dbReference type="InterPro" id="IPR003594">
    <property type="entry name" value="HATPase_dom"/>
</dbReference>
<name>A0A7H1BA97_9ACTN</name>
<accession>A0A7H1BA97</accession>
<organism evidence="3 4">
    <name type="scientific">Streptomyces xanthii</name>
    <dbReference type="NCBI Taxonomy" id="2768069"/>
    <lineage>
        <taxon>Bacteria</taxon>
        <taxon>Bacillati</taxon>
        <taxon>Actinomycetota</taxon>
        <taxon>Actinomycetes</taxon>
        <taxon>Kitasatosporales</taxon>
        <taxon>Streptomycetaceae</taxon>
        <taxon>Streptomyces</taxon>
    </lineage>
</organism>
<evidence type="ECO:0000256" key="1">
    <source>
        <dbReference type="ARBA" id="ARBA00022527"/>
    </source>
</evidence>